<dbReference type="EMBL" id="CAJNNV010029567">
    <property type="protein sequence ID" value="CAE8629003.1"/>
    <property type="molecule type" value="Genomic_DNA"/>
</dbReference>
<organism evidence="1 2">
    <name type="scientific">Polarella glacialis</name>
    <name type="common">Dinoflagellate</name>
    <dbReference type="NCBI Taxonomy" id="89957"/>
    <lineage>
        <taxon>Eukaryota</taxon>
        <taxon>Sar</taxon>
        <taxon>Alveolata</taxon>
        <taxon>Dinophyceae</taxon>
        <taxon>Suessiales</taxon>
        <taxon>Suessiaceae</taxon>
        <taxon>Polarella</taxon>
    </lineage>
</organism>
<comment type="caution">
    <text evidence="1">The sequence shown here is derived from an EMBL/GenBank/DDBJ whole genome shotgun (WGS) entry which is preliminary data.</text>
</comment>
<name>A0A813GU76_POLGL</name>
<gene>
    <name evidence="1" type="ORF">PGLA1383_LOCUS45578</name>
</gene>
<evidence type="ECO:0000313" key="2">
    <source>
        <dbReference type="Proteomes" id="UP000654075"/>
    </source>
</evidence>
<proteinExistence type="predicted"/>
<keyword evidence="2" id="KW-1185">Reference proteome</keyword>
<protein>
    <submittedName>
        <fullName evidence="1">Uncharacterized protein</fullName>
    </submittedName>
</protein>
<sequence>MSEKVIVFQVGELAGGSDAWQLGSLDLSGPAQQAGHCPSLRVMLRPGFGVTCACWVWVFGLPASVVDALPPAPAPAPPEAAETTTAAVAKEVEAAGAAKAPATFKPAAGLGDALNELLGPGACPCLHAAAEALQQRIKAAHVTARWVEASYWSSDHSACELASPSRPTAVPLLVLGDALGGKPFYSGSTLNRHLWDVANLIDEIEFAFNGAPLDAGRFAMHERRYQEYLKRIPEFHRGRALFPQPPQRSSLCHCLRSPVVDRSQLAILLLCGNTGIWQLIPLGRIRFEIASISRTSHPTSLKCNCRHNSTADKCTADKNTLVLSPVFS</sequence>
<dbReference type="OrthoDB" id="445372at2759"/>
<accession>A0A813GU76</accession>
<reference evidence="1" key="1">
    <citation type="submission" date="2021-02" db="EMBL/GenBank/DDBJ databases">
        <authorList>
            <person name="Dougan E. K."/>
            <person name="Rhodes N."/>
            <person name="Thang M."/>
            <person name="Chan C."/>
        </authorList>
    </citation>
    <scope>NUCLEOTIDE SEQUENCE</scope>
</reference>
<evidence type="ECO:0000313" key="1">
    <source>
        <dbReference type="EMBL" id="CAE8629003.1"/>
    </source>
</evidence>
<dbReference type="AlphaFoldDB" id="A0A813GU76"/>
<dbReference type="Proteomes" id="UP000654075">
    <property type="component" value="Unassembled WGS sequence"/>
</dbReference>